<dbReference type="Gene3D" id="3.90.550.10">
    <property type="entry name" value="Spore Coat Polysaccharide Biosynthesis Protein SpsA, Chain A"/>
    <property type="match status" value="1"/>
</dbReference>
<dbReference type="InterPro" id="IPR029044">
    <property type="entry name" value="Nucleotide-diphossugar_trans"/>
</dbReference>
<comment type="caution">
    <text evidence="3">The sequence shown here is derived from an EMBL/GenBank/DDBJ whole genome shotgun (WGS) entry which is preliminary data.</text>
</comment>
<dbReference type="Pfam" id="PF00535">
    <property type="entry name" value="Glycos_transf_2"/>
    <property type="match status" value="1"/>
</dbReference>
<dbReference type="PANTHER" id="PTHR43630">
    <property type="entry name" value="POLY-BETA-1,6-N-ACETYL-D-GLUCOSAMINE SYNTHASE"/>
    <property type="match status" value="1"/>
</dbReference>
<proteinExistence type="inferred from homology"/>
<dbReference type="EMBL" id="VJMF01000099">
    <property type="protein sequence ID" value="TRL26526.1"/>
    <property type="molecule type" value="Genomic_DNA"/>
</dbReference>
<dbReference type="GO" id="GO:0016740">
    <property type="term" value="F:transferase activity"/>
    <property type="evidence" value="ECO:0007669"/>
    <property type="project" value="UniProtKB-KW"/>
</dbReference>
<dbReference type="AlphaFoldDB" id="A0A549SDG7"/>
<organism evidence="3 4">
    <name type="scientific">Methylosinus sporium</name>
    <dbReference type="NCBI Taxonomy" id="428"/>
    <lineage>
        <taxon>Bacteria</taxon>
        <taxon>Pseudomonadati</taxon>
        <taxon>Pseudomonadota</taxon>
        <taxon>Alphaproteobacteria</taxon>
        <taxon>Hyphomicrobiales</taxon>
        <taxon>Methylocystaceae</taxon>
        <taxon>Methylosinus</taxon>
    </lineage>
</organism>
<protein>
    <submittedName>
        <fullName evidence="3">Glycosyltransferase family 2 protein</fullName>
    </submittedName>
</protein>
<dbReference type="SUPFAM" id="SSF53448">
    <property type="entry name" value="Nucleotide-diphospho-sugar transferases"/>
    <property type="match status" value="1"/>
</dbReference>
<dbReference type="CDD" id="cd02511">
    <property type="entry name" value="Beta4Glucosyltransferase"/>
    <property type="match status" value="1"/>
</dbReference>
<sequence>MDAPSLATIVLTYNEEIHIARCLESIRTFCGEIFVIDSFSTDDTVEIARRHGATVLQNPFVNQAIQFQWALDHIATNATWLLRIDADEVVEDDLAREIREDLPKLAKDIVGVHLNRKHIFLGRWIAHGGRYPLHLLRLWRRGFGRVEQSWMDEHIVVWGGRTMNFVGGFRDHNLQDISFFIDKHNHYATREATKAFARRRSLAGFDDDASDGLAGQAGRKRIVKRSFYDNLPFPIGPTLYFLYRYTAQLGFLDGVEGLVYHFLQGFWYRFLVGVKLIELERQIPRDLDPHIARKELARLTRLAVLAE</sequence>
<accession>A0A549SDG7</accession>
<reference evidence="3 4" key="1">
    <citation type="submission" date="2019-07" db="EMBL/GenBank/DDBJ databases">
        <title>Ln-dependent methylotrophs.</title>
        <authorList>
            <person name="Tani A."/>
        </authorList>
    </citation>
    <scope>NUCLEOTIDE SEQUENCE [LARGE SCALE GENOMIC DNA]</scope>
    <source>
        <strain evidence="3 4">SM89A</strain>
    </source>
</reference>
<keyword evidence="3" id="KW-0808">Transferase</keyword>
<gene>
    <name evidence="3" type="ORF">FM996_19735</name>
</gene>
<dbReference type="Proteomes" id="UP000316781">
    <property type="component" value="Unassembled WGS sequence"/>
</dbReference>
<dbReference type="PANTHER" id="PTHR43630:SF2">
    <property type="entry name" value="GLYCOSYLTRANSFERASE"/>
    <property type="match status" value="1"/>
</dbReference>
<evidence type="ECO:0000313" key="3">
    <source>
        <dbReference type="EMBL" id="TRL26526.1"/>
    </source>
</evidence>
<dbReference type="InterPro" id="IPR001173">
    <property type="entry name" value="Glyco_trans_2-like"/>
</dbReference>
<evidence type="ECO:0000259" key="2">
    <source>
        <dbReference type="Pfam" id="PF00535"/>
    </source>
</evidence>
<evidence type="ECO:0000313" key="4">
    <source>
        <dbReference type="Proteomes" id="UP000316781"/>
    </source>
</evidence>
<comment type="similarity">
    <text evidence="1">Belongs to the glycosyltransferase 2 family. WaaE/KdtX subfamily.</text>
</comment>
<evidence type="ECO:0000256" key="1">
    <source>
        <dbReference type="ARBA" id="ARBA00038494"/>
    </source>
</evidence>
<name>A0A549SDG7_METSR</name>
<feature type="domain" description="Glycosyltransferase 2-like" evidence="2">
    <location>
        <begin position="9"/>
        <end position="137"/>
    </location>
</feature>